<evidence type="ECO:0000256" key="8">
    <source>
        <dbReference type="ARBA" id="ARBA00022679"/>
    </source>
</evidence>
<dbReference type="Gene3D" id="3.40.930.10">
    <property type="entry name" value="Mannitol-specific EII, Chain A"/>
    <property type="match status" value="1"/>
</dbReference>
<dbReference type="InterPro" id="IPR036095">
    <property type="entry name" value="PTS_EIIB-like_sf"/>
</dbReference>
<accession>A0A2P5GL52</accession>
<evidence type="ECO:0000256" key="2">
    <source>
        <dbReference type="ARBA" id="ARBA00004429"/>
    </source>
</evidence>
<evidence type="ECO:0000256" key="5">
    <source>
        <dbReference type="ARBA" id="ARBA00022475"/>
    </source>
</evidence>
<feature type="transmembrane region" description="Helical" evidence="14">
    <location>
        <begin position="378"/>
        <end position="396"/>
    </location>
</feature>
<dbReference type="EMBL" id="PQGE01000018">
    <property type="protein sequence ID" value="POP42673.1"/>
    <property type="molecule type" value="Genomic_DNA"/>
</dbReference>
<dbReference type="Gene3D" id="3.40.50.2300">
    <property type="match status" value="1"/>
</dbReference>
<dbReference type="InterPro" id="IPR013014">
    <property type="entry name" value="PTS_EIIC_2"/>
</dbReference>
<organism evidence="19 21">
    <name type="scientific">Superficieibacter electus</name>
    <dbReference type="NCBI Taxonomy" id="2022662"/>
    <lineage>
        <taxon>Bacteria</taxon>
        <taxon>Pseudomonadati</taxon>
        <taxon>Pseudomonadota</taxon>
        <taxon>Gammaproteobacteria</taxon>
        <taxon>Enterobacterales</taxon>
        <taxon>Enterobacteriaceae</taxon>
        <taxon>Superficieibacter</taxon>
    </lineage>
</organism>
<sequence>MQLSALTNTGLIVLNSDLDNKDDIIRTLARKLFESGKLTSEDAFLQAVYEREALGETGMGGGLALPHGKSTAVKEACFAVMTTRKAVQDWESFEDDGQVRHIFLLAIPASESGSTHLALLAKLMQNMGDEEYSERLFSAQTPELFYQYLDTPVADEETTGNFQKSLVAVTACPAGVAHTYMAADALVKAGRELGVNIYVEKQGANGIEGRHTVNHLKTADAAIFAVSVAVKDVERFAHLPQLKVSVSDPIKDAKGVILQALKQSELQQKGEFCSPQNEEPAENTPSFIGRMLNEGKGHLMTGVSFMLPFVVAGGLILTIGLLLGGSDQKTGMAHTAIQAGVLIFSLMVPVIAGYISYSIADKPGIVVGMAGGLIAREIGAGFLGGIVAGFIAGFIVNQLKRIPMHAYLTQLKPIIIIPLLGSGLIVLIMYIIGVPIARLSVLLEGELKALQGGNLIVLGIIIGGMMAVDMGGPINKVAFAFCAGMLGQGVYAPMAACWIGIMTPPVGLAVATWLAPKKFSAGEKSSSIATAIMGLTGITEGAIPFAVADPWRVILSIVIGSAAGAALALGLGVEASVPSGGIFVVPFFHHPMLFILAFLVGIAVTALSVITLKKDYVDVN</sequence>
<gene>
    <name evidence="19" type="ORF">CHU32_19065</name>
    <name evidence="18" type="ORF">CHU33_18690</name>
</gene>
<dbReference type="EMBL" id="PQGD01000016">
    <property type="protein sequence ID" value="POP45749.1"/>
    <property type="molecule type" value="Genomic_DNA"/>
</dbReference>
<dbReference type="CDD" id="cd00211">
    <property type="entry name" value="PTS_IIA_fru"/>
    <property type="match status" value="1"/>
</dbReference>
<comment type="subcellular location">
    <subcellularLocation>
        <location evidence="2">Cell inner membrane</location>
        <topology evidence="2">Multi-pass membrane protein</topology>
    </subcellularLocation>
</comment>
<reference evidence="20 21" key="1">
    <citation type="submission" date="2018-01" db="EMBL/GenBank/DDBJ databases">
        <title>Superficieibacter electus gen. nov., sp. nov., an extended-spectrum beta-lactamase possessing member of the Enterobacteriaceae family, isolated from intensive care unit surfaces.</title>
        <authorList>
            <person name="Potter R.F."/>
            <person name="D'Souza A.W."/>
        </authorList>
    </citation>
    <scope>NUCLEOTIDE SEQUENCE [LARGE SCALE GENOMIC DNA]</scope>
    <source>
        <strain evidence="19 21">BP-1</strain>
        <strain evidence="18 20">BP-2</strain>
    </source>
</reference>
<dbReference type="GO" id="GO:0016301">
    <property type="term" value="F:kinase activity"/>
    <property type="evidence" value="ECO:0007669"/>
    <property type="project" value="UniProtKB-KW"/>
</dbReference>
<proteinExistence type="predicted"/>
<dbReference type="CDD" id="cd05569">
    <property type="entry name" value="PTS_IIB_fructose"/>
    <property type="match status" value="1"/>
</dbReference>
<dbReference type="PROSITE" id="PS51099">
    <property type="entry name" value="PTS_EIIB_TYPE_2"/>
    <property type="match status" value="1"/>
</dbReference>
<dbReference type="Pfam" id="PF02302">
    <property type="entry name" value="PTS_IIB"/>
    <property type="match status" value="1"/>
</dbReference>
<keyword evidence="10 14" id="KW-0812">Transmembrane</keyword>
<feature type="transmembrane region" description="Helical" evidence="14">
    <location>
        <begin position="335"/>
        <end position="357"/>
    </location>
</feature>
<feature type="transmembrane region" description="Helical" evidence="14">
    <location>
        <begin position="490"/>
        <end position="515"/>
    </location>
</feature>
<dbReference type="GO" id="GO:0005886">
    <property type="term" value="C:plasma membrane"/>
    <property type="evidence" value="ECO:0007669"/>
    <property type="project" value="UniProtKB-SubCell"/>
</dbReference>
<dbReference type="InterPro" id="IPR013011">
    <property type="entry name" value="PTS_EIIB_2"/>
</dbReference>
<evidence type="ECO:0000313" key="21">
    <source>
        <dbReference type="Proteomes" id="UP000247005"/>
    </source>
</evidence>
<dbReference type="SUPFAM" id="SSF52794">
    <property type="entry name" value="PTS system IIB component-like"/>
    <property type="match status" value="1"/>
</dbReference>
<dbReference type="Pfam" id="PF02378">
    <property type="entry name" value="PTS_EIIC"/>
    <property type="match status" value="1"/>
</dbReference>
<evidence type="ECO:0000313" key="18">
    <source>
        <dbReference type="EMBL" id="POP42673.1"/>
    </source>
</evidence>
<keyword evidence="11" id="KW-0418">Kinase</keyword>
<dbReference type="InterPro" id="IPR003352">
    <property type="entry name" value="PTS_EIIC"/>
</dbReference>
<evidence type="ECO:0000256" key="3">
    <source>
        <dbReference type="ARBA" id="ARBA00012799"/>
    </source>
</evidence>
<evidence type="ECO:0000256" key="10">
    <source>
        <dbReference type="ARBA" id="ARBA00022692"/>
    </source>
</evidence>
<feature type="transmembrane region" description="Helical" evidence="14">
    <location>
        <begin position="299"/>
        <end position="323"/>
    </location>
</feature>
<dbReference type="OrthoDB" id="9782569at2"/>
<feature type="transmembrane region" description="Helical" evidence="14">
    <location>
        <begin position="416"/>
        <end position="437"/>
    </location>
</feature>
<keyword evidence="5" id="KW-1003">Cell membrane</keyword>
<comment type="caution">
    <text evidence="19">The sequence shown here is derived from an EMBL/GenBank/DDBJ whole genome shotgun (WGS) entry which is preliminary data.</text>
</comment>
<dbReference type="InterPro" id="IPR003501">
    <property type="entry name" value="PTS_EIIB_2/3"/>
</dbReference>
<dbReference type="GO" id="GO:0005351">
    <property type="term" value="F:carbohydrate:proton symporter activity"/>
    <property type="evidence" value="ECO:0007669"/>
    <property type="project" value="InterPro"/>
</dbReference>
<dbReference type="InterPro" id="IPR004715">
    <property type="entry name" value="PTS_IIA_fruc"/>
</dbReference>
<keyword evidence="7" id="KW-0762">Sugar transport</keyword>
<feature type="transmembrane region" description="Helical" evidence="14">
    <location>
        <begin position="449"/>
        <end position="470"/>
    </location>
</feature>
<dbReference type="NCBIfam" id="TIGR01427">
    <property type="entry name" value="PTS_IIC_fructo"/>
    <property type="match status" value="1"/>
</dbReference>
<feature type="transmembrane region" description="Helical" evidence="14">
    <location>
        <begin position="527"/>
        <end position="547"/>
    </location>
</feature>
<dbReference type="PANTHER" id="PTHR30505:SF0">
    <property type="entry name" value="FRUCTOSE-LIKE PTS SYSTEM EIIBC COMPONENT-RELATED"/>
    <property type="match status" value="1"/>
</dbReference>
<evidence type="ECO:0000256" key="4">
    <source>
        <dbReference type="ARBA" id="ARBA00022448"/>
    </source>
</evidence>
<dbReference type="PANTHER" id="PTHR30505">
    <property type="entry name" value="FRUCTOSE-LIKE PERMEASE"/>
    <property type="match status" value="1"/>
</dbReference>
<dbReference type="NCBIfam" id="TIGR00848">
    <property type="entry name" value="fruA"/>
    <property type="match status" value="1"/>
</dbReference>
<evidence type="ECO:0000259" key="15">
    <source>
        <dbReference type="PROSITE" id="PS51094"/>
    </source>
</evidence>
<feature type="transmembrane region" description="Helical" evidence="14">
    <location>
        <begin position="593"/>
        <end position="612"/>
    </location>
</feature>
<dbReference type="GO" id="GO:0022877">
    <property type="term" value="F:protein-N(PI)-phosphohistidine-fructose phosphotransferase system transporter activity"/>
    <property type="evidence" value="ECO:0007669"/>
    <property type="project" value="InterPro"/>
</dbReference>
<dbReference type="PROSITE" id="PS00372">
    <property type="entry name" value="PTS_EIIA_TYPE_2_HIS"/>
    <property type="match status" value="1"/>
</dbReference>
<keyword evidence="20" id="KW-1185">Reference proteome</keyword>
<evidence type="ECO:0000256" key="14">
    <source>
        <dbReference type="SAM" id="Phobius"/>
    </source>
</evidence>
<dbReference type="InterPro" id="IPR002178">
    <property type="entry name" value="PTS_EIIA_type-2_dom"/>
</dbReference>
<evidence type="ECO:0000256" key="7">
    <source>
        <dbReference type="ARBA" id="ARBA00022597"/>
    </source>
</evidence>
<evidence type="ECO:0000256" key="1">
    <source>
        <dbReference type="ARBA" id="ARBA00001401"/>
    </source>
</evidence>
<dbReference type="PROSITE" id="PS51104">
    <property type="entry name" value="PTS_EIIC_TYPE_2"/>
    <property type="match status" value="1"/>
</dbReference>
<protein>
    <recommendedName>
        <fullName evidence="3">protein-N(pi)-phosphohistidine--D-fructose phosphotransferase</fullName>
        <ecNumber evidence="3">2.7.1.202</ecNumber>
    </recommendedName>
</protein>
<keyword evidence="12 14" id="KW-1133">Transmembrane helix</keyword>
<keyword evidence="8" id="KW-0808">Transferase</keyword>
<keyword evidence="13 14" id="KW-0472">Membrane</keyword>
<evidence type="ECO:0000313" key="19">
    <source>
        <dbReference type="EMBL" id="POP45749.1"/>
    </source>
</evidence>
<evidence type="ECO:0000313" key="20">
    <source>
        <dbReference type="Proteomes" id="UP000237073"/>
    </source>
</evidence>
<dbReference type="SUPFAM" id="SSF55804">
    <property type="entry name" value="Phoshotransferase/anion transport protein"/>
    <property type="match status" value="1"/>
</dbReference>
<feature type="domain" description="PTS EIIB type-2" evidence="16">
    <location>
        <begin position="166"/>
        <end position="262"/>
    </location>
</feature>
<dbReference type="GO" id="GO:0090563">
    <property type="term" value="F:protein-phosphocysteine-sugar phosphotransferase activity"/>
    <property type="evidence" value="ECO:0007669"/>
    <property type="project" value="TreeGrafter"/>
</dbReference>
<dbReference type="Pfam" id="PF00359">
    <property type="entry name" value="PTS_EIIA_2"/>
    <property type="match status" value="1"/>
</dbReference>
<dbReference type="RefSeq" id="WP_103677584.1">
    <property type="nucleotide sequence ID" value="NZ_PQGD01000016.1"/>
</dbReference>
<keyword evidence="9" id="KW-0598">Phosphotransferase system</keyword>
<dbReference type="PROSITE" id="PS51094">
    <property type="entry name" value="PTS_EIIA_TYPE_2"/>
    <property type="match status" value="1"/>
</dbReference>
<dbReference type="Proteomes" id="UP000247005">
    <property type="component" value="Unassembled WGS sequence"/>
</dbReference>
<feature type="transmembrane region" description="Helical" evidence="14">
    <location>
        <begin position="553"/>
        <end position="573"/>
    </location>
</feature>
<keyword evidence="4" id="KW-0813">Transport</keyword>
<evidence type="ECO:0000256" key="11">
    <source>
        <dbReference type="ARBA" id="ARBA00022777"/>
    </source>
</evidence>
<evidence type="ECO:0000256" key="12">
    <source>
        <dbReference type="ARBA" id="ARBA00022989"/>
    </source>
</evidence>
<dbReference type="InterPro" id="IPR016152">
    <property type="entry name" value="PTrfase/Anion_transptr"/>
</dbReference>
<dbReference type="GO" id="GO:0009401">
    <property type="term" value="P:phosphoenolpyruvate-dependent sugar phosphotransferase system"/>
    <property type="evidence" value="ECO:0007669"/>
    <property type="project" value="UniProtKB-KW"/>
</dbReference>
<dbReference type="InterPro" id="IPR003353">
    <property type="entry name" value="PTS_IIB_fruc"/>
</dbReference>
<comment type="catalytic activity">
    <reaction evidence="1">
        <text>D-fructose(out) + N(pros)-phospho-L-histidyl-[protein] = D-fructose 1-phosphate(in) + L-histidyl-[protein]</text>
        <dbReference type="Rhea" id="RHEA:49252"/>
        <dbReference type="Rhea" id="RHEA-COMP:9745"/>
        <dbReference type="Rhea" id="RHEA-COMP:9746"/>
        <dbReference type="ChEBI" id="CHEBI:29979"/>
        <dbReference type="ChEBI" id="CHEBI:37721"/>
        <dbReference type="ChEBI" id="CHEBI:58674"/>
        <dbReference type="ChEBI" id="CHEBI:64837"/>
        <dbReference type="EC" id="2.7.1.202"/>
    </reaction>
</comment>
<evidence type="ECO:0000256" key="13">
    <source>
        <dbReference type="ARBA" id="ARBA00023136"/>
    </source>
</evidence>
<feature type="domain" description="PTS EIIC type-2" evidence="17">
    <location>
        <begin position="295"/>
        <end position="620"/>
    </location>
</feature>
<name>A0A2P5GL52_9ENTR</name>
<dbReference type="Proteomes" id="UP000237073">
    <property type="component" value="Unassembled WGS sequence"/>
</dbReference>
<evidence type="ECO:0000259" key="17">
    <source>
        <dbReference type="PROSITE" id="PS51104"/>
    </source>
</evidence>
<dbReference type="InterPro" id="IPR050864">
    <property type="entry name" value="Bacterial_PTS_Sugar_Transport"/>
</dbReference>
<evidence type="ECO:0000256" key="9">
    <source>
        <dbReference type="ARBA" id="ARBA00022683"/>
    </source>
</evidence>
<dbReference type="InterPro" id="IPR006327">
    <property type="entry name" value="PTS_IIC_fruc"/>
</dbReference>
<feature type="domain" description="PTS EIIA type-2" evidence="15">
    <location>
        <begin position="5"/>
        <end position="152"/>
    </location>
</feature>
<dbReference type="EC" id="2.7.1.202" evidence="3"/>
<keyword evidence="6" id="KW-0597">Phosphoprotein</keyword>
<dbReference type="AlphaFoldDB" id="A0A2P5GL52"/>
<evidence type="ECO:0000256" key="6">
    <source>
        <dbReference type="ARBA" id="ARBA00022553"/>
    </source>
</evidence>
<evidence type="ECO:0000259" key="16">
    <source>
        <dbReference type="PROSITE" id="PS51099"/>
    </source>
</evidence>